<evidence type="ECO:0000313" key="2">
    <source>
        <dbReference type="EMBL" id="QQP11408.1"/>
    </source>
</evidence>
<gene>
    <name evidence="2" type="ORF">FJQ98_19670</name>
</gene>
<dbReference type="EMBL" id="CP067341">
    <property type="protein sequence ID" value="QQP11408.1"/>
    <property type="molecule type" value="Genomic_DNA"/>
</dbReference>
<name>A0ABX7ANC5_9BACI</name>
<dbReference type="Proteomes" id="UP000596049">
    <property type="component" value="Chromosome"/>
</dbReference>
<dbReference type="Gene3D" id="3.40.630.30">
    <property type="match status" value="1"/>
</dbReference>
<proteinExistence type="predicted"/>
<sequence>MIIMETERLELREFNDEDISVLYTIFSDAETMKYYPAPFNLEQTKNWIEKNKQRYREDGYGLWAVCLKESKELIGDCGLVKQIVDGKTEVEVGYHIHKKYWSKGYATEAAKGCVEYGFSYLGQEKLISIIDSKNGPSIRVAEKNGFMKEKESFIFNKIHDIYSLQKNKLQL</sequence>
<accession>A0ABX7ANC5</accession>
<evidence type="ECO:0000259" key="1">
    <source>
        <dbReference type="PROSITE" id="PS51186"/>
    </source>
</evidence>
<dbReference type="InterPro" id="IPR000182">
    <property type="entry name" value="GNAT_dom"/>
</dbReference>
<evidence type="ECO:0000313" key="3">
    <source>
        <dbReference type="Proteomes" id="UP000596049"/>
    </source>
</evidence>
<dbReference type="Pfam" id="PF13302">
    <property type="entry name" value="Acetyltransf_3"/>
    <property type="match status" value="1"/>
</dbReference>
<dbReference type="InterPro" id="IPR016181">
    <property type="entry name" value="Acyl_CoA_acyltransferase"/>
</dbReference>
<dbReference type="SUPFAM" id="SSF55729">
    <property type="entry name" value="Acyl-CoA N-acyltransferases (Nat)"/>
    <property type="match status" value="1"/>
</dbReference>
<dbReference type="PROSITE" id="PS51186">
    <property type="entry name" value="GNAT"/>
    <property type="match status" value="1"/>
</dbReference>
<dbReference type="PANTHER" id="PTHR43792:SF1">
    <property type="entry name" value="N-ACETYLTRANSFERASE DOMAIN-CONTAINING PROTEIN"/>
    <property type="match status" value="1"/>
</dbReference>
<dbReference type="RefSeq" id="WP_053595303.1">
    <property type="nucleotide sequence ID" value="NZ_CP067341.1"/>
</dbReference>
<dbReference type="PANTHER" id="PTHR43792">
    <property type="entry name" value="GNAT FAMILY, PUTATIVE (AFU_ORTHOLOGUE AFUA_3G00765)-RELATED-RELATED"/>
    <property type="match status" value="1"/>
</dbReference>
<dbReference type="InterPro" id="IPR051531">
    <property type="entry name" value="N-acetyltransferase"/>
</dbReference>
<reference evidence="2 3" key="1">
    <citation type="submission" date="2020-01" db="EMBL/GenBank/DDBJ databases">
        <authorList>
            <person name="Liu G."/>
            <person name="Liu B."/>
        </authorList>
    </citation>
    <scope>NUCLEOTIDE SEQUENCE [LARGE SCALE GENOMIC DNA]</scope>
    <source>
        <strain evidence="2 3">FJAT-51161</strain>
    </source>
</reference>
<organism evidence="2 3">
    <name type="scientific">Lysinibacillus agricola</name>
    <dbReference type="NCBI Taxonomy" id="2590012"/>
    <lineage>
        <taxon>Bacteria</taxon>
        <taxon>Bacillati</taxon>
        <taxon>Bacillota</taxon>
        <taxon>Bacilli</taxon>
        <taxon>Bacillales</taxon>
        <taxon>Bacillaceae</taxon>
        <taxon>Lysinibacillus</taxon>
    </lineage>
</organism>
<keyword evidence="3" id="KW-1185">Reference proteome</keyword>
<feature type="domain" description="N-acetyltransferase" evidence="1">
    <location>
        <begin position="9"/>
        <end position="169"/>
    </location>
</feature>
<protein>
    <submittedName>
        <fullName evidence="2">GNAT family N-acetyltransferase</fullName>
    </submittedName>
</protein>